<sequence>MGCGSGWLWRGLVGGVARVCCHNDASPVPVRGISTPSRRFPPSAWTDASTSTLIIDSIATTSGIVCFIYDSKKFLPEAKCDVQNPIVNERKKGWQAGKRFIGLIVCEACKFFVLVAVTSVRPSVHFQCKK</sequence>
<proteinExistence type="predicted"/>
<evidence type="ECO:0000313" key="2">
    <source>
        <dbReference type="EMBL" id="RZF35944.1"/>
    </source>
</evidence>
<dbReference type="EMBL" id="QKKF02027198">
    <property type="protein sequence ID" value="RZF35944.1"/>
    <property type="molecule type" value="Genomic_DNA"/>
</dbReference>
<dbReference type="AlphaFoldDB" id="A0A482WQY7"/>
<evidence type="ECO:0000256" key="1">
    <source>
        <dbReference type="SAM" id="SignalP"/>
    </source>
</evidence>
<name>A0A482WQY7_LAOST</name>
<keyword evidence="3" id="KW-1185">Reference proteome</keyword>
<feature type="chain" id="PRO_5019837274" evidence="1">
    <location>
        <begin position="18"/>
        <end position="130"/>
    </location>
</feature>
<comment type="caution">
    <text evidence="2">The sequence shown here is derived from an EMBL/GenBank/DDBJ whole genome shotgun (WGS) entry which is preliminary data.</text>
</comment>
<reference evidence="2 3" key="1">
    <citation type="journal article" date="2017" name="Gigascience">
        <title>Genome sequence of the small brown planthopper, Laodelphax striatellus.</title>
        <authorList>
            <person name="Zhu J."/>
            <person name="Jiang F."/>
            <person name="Wang X."/>
            <person name="Yang P."/>
            <person name="Bao Y."/>
            <person name="Zhao W."/>
            <person name="Wang W."/>
            <person name="Lu H."/>
            <person name="Wang Q."/>
            <person name="Cui N."/>
            <person name="Li J."/>
            <person name="Chen X."/>
            <person name="Luo L."/>
            <person name="Yu J."/>
            <person name="Kang L."/>
            <person name="Cui F."/>
        </authorList>
    </citation>
    <scope>NUCLEOTIDE SEQUENCE [LARGE SCALE GENOMIC DNA]</scope>
    <source>
        <strain evidence="2">Lst14</strain>
    </source>
</reference>
<protein>
    <submittedName>
        <fullName evidence="2">Uncharacterized protein</fullName>
    </submittedName>
</protein>
<evidence type="ECO:0000313" key="3">
    <source>
        <dbReference type="Proteomes" id="UP000291343"/>
    </source>
</evidence>
<organism evidence="2 3">
    <name type="scientific">Laodelphax striatellus</name>
    <name type="common">Small brown planthopper</name>
    <name type="synonym">Delphax striatella</name>
    <dbReference type="NCBI Taxonomy" id="195883"/>
    <lineage>
        <taxon>Eukaryota</taxon>
        <taxon>Metazoa</taxon>
        <taxon>Ecdysozoa</taxon>
        <taxon>Arthropoda</taxon>
        <taxon>Hexapoda</taxon>
        <taxon>Insecta</taxon>
        <taxon>Pterygota</taxon>
        <taxon>Neoptera</taxon>
        <taxon>Paraneoptera</taxon>
        <taxon>Hemiptera</taxon>
        <taxon>Auchenorrhyncha</taxon>
        <taxon>Fulgoroidea</taxon>
        <taxon>Delphacidae</taxon>
        <taxon>Criomorphinae</taxon>
        <taxon>Laodelphax</taxon>
    </lineage>
</organism>
<dbReference type="Proteomes" id="UP000291343">
    <property type="component" value="Unassembled WGS sequence"/>
</dbReference>
<keyword evidence="1" id="KW-0732">Signal</keyword>
<dbReference type="InParanoid" id="A0A482WQY7"/>
<accession>A0A482WQY7</accession>
<gene>
    <name evidence="2" type="ORF">LSTR_LSTR008514</name>
</gene>
<feature type="signal peptide" evidence="1">
    <location>
        <begin position="1"/>
        <end position="17"/>
    </location>
</feature>